<organism evidence="1 2">
    <name type="scientific">Artemisia annua</name>
    <name type="common">Sweet wormwood</name>
    <dbReference type="NCBI Taxonomy" id="35608"/>
    <lineage>
        <taxon>Eukaryota</taxon>
        <taxon>Viridiplantae</taxon>
        <taxon>Streptophyta</taxon>
        <taxon>Embryophyta</taxon>
        <taxon>Tracheophyta</taxon>
        <taxon>Spermatophyta</taxon>
        <taxon>Magnoliopsida</taxon>
        <taxon>eudicotyledons</taxon>
        <taxon>Gunneridae</taxon>
        <taxon>Pentapetalae</taxon>
        <taxon>asterids</taxon>
        <taxon>campanulids</taxon>
        <taxon>Asterales</taxon>
        <taxon>Asteraceae</taxon>
        <taxon>Asteroideae</taxon>
        <taxon>Anthemideae</taxon>
        <taxon>Artemisiinae</taxon>
        <taxon>Artemisia</taxon>
    </lineage>
</organism>
<keyword evidence="2" id="KW-1185">Reference proteome</keyword>
<comment type="caution">
    <text evidence="1">The sequence shown here is derived from an EMBL/GenBank/DDBJ whole genome shotgun (WGS) entry which is preliminary data.</text>
</comment>
<accession>A0A2U1LI92</accession>
<reference evidence="1 2" key="1">
    <citation type="journal article" date="2018" name="Mol. Plant">
        <title>The genome of Artemisia annua provides insight into the evolution of Asteraceae family and artemisinin biosynthesis.</title>
        <authorList>
            <person name="Shen Q."/>
            <person name="Zhang L."/>
            <person name="Liao Z."/>
            <person name="Wang S."/>
            <person name="Yan T."/>
            <person name="Shi P."/>
            <person name="Liu M."/>
            <person name="Fu X."/>
            <person name="Pan Q."/>
            <person name="Wang Y."/>
            <person name="Lv Z."/>
            <person name="Lu X."/>
            <person name="Zhang F."/>
            <person name="Jiang W."/>
            <person name="Ma Y."/>
            <person name="Chen M."/>
            <person name="Hao X."/>
            <person name="Li L."/>
            <person name="Tang Y."/>
            <person name="Lv G."/>
            <person name="Zhou Y."/>
            <person name="Sun X."/>
            <person name="Brodelius P.E."/>
            <person name="Rose J.K.C."/>
            <person name="Tang K."/>
        </authorList>
    </citation>
    <scope>NUCLEOTIDE SEQUENCE [LARGE SCALE GENOMIC DNA]</scope>
    <source>
        <strain evidence="2">cv. Huhao1</strain>
        <tissue evidence="1">Leaf</tissue>
    </source>
</reference>
<dbReference type="AlphaFoldDB" id="A0A2U1LI92"/>
<dbReference type="PANTHER" id="PTHR32410:SF216">
    <property type="entry name" value="PHORBOL-ESTER_DAG-TYPE DOMAIN-CONTAINING PROTEIN"/>
    <property type="match status" value="1"/>
</dbReference>
<sequence>MAPCARPISRFGIKNDYPLIVSQLRKCAILACTDNYEFQGNNKPDINSSDLTEVCYGCVRPLSFPYYRCCQDGCSYTLHKYCAQLPRILQHQLHLDHSLNLVDTLGDEHYFKCSGCFSLGNTFAYKCESNCKFFLCVNCVVLPKTIKHESHNHPLVQLTLVI</sequence>
<dbReference type="PANTHER" id="PTHR32410">
    <property type="entry name" value="CYSTEINE/HISTIDINE-RICH C1 DOMAIN FAMILY PROTEIN"/>
    <property type="match status" value="1"/>
</dbReference>
<protein>
    <submittedName>
        <fullName evidence="1">C1-like protein</fullName>
    </submittedName>
</protein>
<proteinExistence type="predicted"/>
<dbReference type="Proteomes" id="UP000245207">
    <property type="component" value="Unassembled WGS sequence"/>
</dbReference>
<dbReference type="InterPro" id="IPR046349">
    <property type="entry name" value="C1-like_sf"/>
</dbReference>
<evidence type="ECO:0000313" key="2">
    <source>
        <dbReference type="Proteomes" id="UP000245207"/>
    </source>
</evidence>
<gene>
    <name evidence="1" type="ORF">CTI12_AA453170</name>
</gene>
<dbReference type="InterPro" id="IPR053192">
    <property type="entry name" value="Vacuole_Formation_Reg"/>
</dbReference>
<name>A0A2U1LI92_ARTAN</name>
<dbReference type="EMBL" id="PKPP01009244">
    <property type="protein sequence ID" value="PWA48716.1"/>
    <property type="molecule type" value="Genomic_DNA"/>
</dbReference>
<dbReference type="SUPFAM" id="SSF57889">
    <property type="entry name" value="Cysteine-rich domain"/>
    <property type="match status" value="1"/>
</dbReference>
<dbReference type="OrthoDB" id="1884766at2759"/>
<evidence type="ECO:0000313" key="1">
    <source>
        <dbReference type="EMBL" id="PWA48716.1"/>
    </source>
</evidence>